<keyword evidence="6 12" id="KW-0274">FAD</keyword>
<keyword evidence="5 12" id="KW-0285">Flavoprotein</keyword>
<evidence type="ECO:0000256" key="4">
    <source>
        <dbReference type="ARBA" id="ARBA00022605"/>
    </source>
</evidence>
<dbReference type="GO" id="GO:0071949">
    <property type="term" value="F:FAD binding"/>
    <property type="evidence" value="ECO:0007669"/>
    <property type="project" value="TreeGrafter"/>
</dbReference>
<name>A0A2R4XLF4_9BURK</name>
<keyword evidence="9" id="KW-0486">Methionine biosynthesis</keyword>
<dbReference type="Pfam" id="PF02219">
    <property type="entry name" value="MTHFR"/>
    <property type="match status" value="1"/>
</dbReference>
<evidence type="ECO:0000256" key="11">
    <source>
        <dbReference type="ARBA" id="ARBA00048628"/>
    </source>
</evidence>
<dbReference type="SUPFAM" id="SSF51730">
    <property type="entry name" value="FAD-linked oxidoreductase"/>
    <property type="match status" value="1"/>
</dbReference>
<comment type="catalytic activity">
    <reaction evidence="11">
        <text>(6S)-5-methyl-5,6,7,8-tetrahydrofolate + NAD(+) = (6R)-5,10-methylene-5,6,7,8-tetrahydrofolate + NADH + H(+)</text>
        <dbReference type="Rhea" id="RHEA:19821"/>
        <dbReference type="ChEBI" id="CHEBI:15378"/>
        <dbReference type="ChEBI" id="CHEBI:15636"/>
        <dbReference type="ChEBI" id="CHEBI:18608"/>
        <dbReference type="ChEBI" id="CHEBI:57540"/>
        <dbReference type="ChEBI" id="CHEBI:57945"/>
        <dbReference type="EC" id="1.5.1.54"/>
    </reaction>
    <physiologicalReaction direction="right-to-left" evidence="11">
        <dbReference type="Rhea" id="RHEA:19823"/>
    </physiologicalReaction>
</comment>
<comment type="pathway">
    <text evidence="10">Amino-acid biosynthesis; L-methionine biosynthesis via de novo pathway.</text>
</comment>
<evidence type="ECO:0000313" key="14">
    <source>
        <dbReference type="Proteomes" id="UP000244571"/>
    </source>
</evidence>
<dbReference type="KEGG" id="boz:DBV39_13495"/>
<dbReference type="AlphaFoldDB" id="A0A2R4XLF4"/>
<sequence>MSVSTGQQFSLEFFPPRDEAAQARLVECAQSLKVIDPSYVSVTFGAGGTTRDGTLETVQTLTGMGFDAAPHLSCIGSSRDQLRAMLDHYREMGVRRIVALRGDLPSGMGSMGGQGSLAHAVDLVRLIREHSGDWFHVEVAAYPEMHPQASGPQKDLRHFVEKVNAGANAAITQYFFNADAYFDFVDRAQMLGVTIPIVPGIMPITNYSQLIRFSDMCGAEIPRWIRLRLAEMGDDRASIRAFGIDVVAELCQTLLENQVPGLHFYTLNNSAATLAIWKSISG</sequence>
<evidence type="ECO:0000256" key="9">
    <source>
        <dbReference type="ARBA" id="ARBA00023167"/>
    </source>
</evidence>
<evidence type="ECO:0000256" key="3">
    <source>
        <dbReference type="ARBA" id="ARBA00006743"/>
    </source>
</evidence>
<evidence type="ECO:0000256" key="1">
    <source>
        <dbReference type="ARBA" id="ARBA00001974"/>
    </source>
</evidence>
<keyword evidence="7 12" id="KW-0560">Oxidoreductase</keyword>
<dbReference type="NCBIfam" id="TIGR00676">
    <property type="entry name" value="fadh2"/>
    <property type="match status" value="1"/>
</dbReference>
<evidence type="ECO:0000256" key="12">
    <source>
        <dbReference type="RuleBase" id="RU003862"/>
    </source>
</evidence>
<evidence type="ECO:0000256" key="2">
    <source>
        <dbReference type="ARBA" id="ARBA00004777"/>
    </source>
</evidence>
<dbReference type="RefSeq" id="WP_108621975.1">
    <property type="nucleotide sequence ID" value="NZ_CP028901.1"/>
</dbReference>
<keyword evidence="14" id="KW-1185">Reference proteome</keyword>
<keyword evidence="8" id="KW-0520">NAD</keyword>
<dbReference type="InterPro" id="IPR004620">
    <property type="entry name" value="MTHF_reductase_bac"/>
</dbReference>
<dbReference type="InterPro" id="IPR003171">
    <property type="entry name" value="Mehydrof_redctse-like"/>
</dbReference>
<gene>
    <name evidence="13" type="primary">metF</name>
    <name evidence="13" type="ORF">DBV39_13495</name>
</gene>
<evidence type="ECO:0000256" key="7">
    <source>
        <dbReference type="ARBA" id="ARBA00023002"/>
    </source>
</evidence>
<dbReference type="GO" id="GO:0035999">
    <property type="term" value="P:tetrahydrofolate interconversion"/>
    <property type="evidence" value="ECO:0007669"/>
    <property type="project" value="UniProtKB-UniPathway"/>
</dbReference>
<reference evidence="13 14" key="1">
    <citation type="submission" date="2018-04" db="EMBL/GenBank/DDBJ databases">
        <title>Bordetella sp. HZ20 isolated from seawater.</title>
        <authorList>
            <person name="Sun C."/>
        </authorList>
    </citation>
    <scope>NUCLEOTIDE SEQUENCE [LARGE SCALE GENOMIC DNA]</scope>
    <source>
        <strain evidence="13 14">HZ20</strain>
    </source>
</reference>
<comment type="pathway">
    <text evidence="2 12">One-carbon metabolism; tetrahydrofolate interconversion.</text>
</comment>
<protein>
    <recommendedName>
        <fullName evidence="12">Methylenetetrahydrofolate reductase</fullName>
        <ecNumber evidence="12">1.5.1.54</ecNumber>
    </recommendedName>
</protein>
<dbReference type="GO" id="GO:0005829">
    <property type="term" value="C:cytosol"/>
    <property type="evidence" value="ECO:0007669"/>
    <property type="project" value="InterPro"/>
</dbReference>
<dbReference type="PANTHER" id="PTHR45754">
    <property type="entry name" value="METHYLENETETRAHYDROFOLATE REDUCTASE"/>
    <property type="match status" value="1"/>
</dbReference>
<dbReference type="InterPro" id="IPR029041">
    <property type="entry name" value="FAD-linked_oxidoreductase-like"/>
</dbReference>
<dbReference type="CDD" id="cd00537">
    <property type="entry name" value="MTHFR"/>
    <property type="match status" value="1"/>
</dbReference>
<comment type="cofactor">
    <cofactor evidence="1 12">
        <name>FAD</name>
        <dbReference type="ChEBI" id="CHEBI:57692"/>
    </cofactor>
</comment>
<evidence type="ECO:0000313" key="13">
    <source>
        <dbReference type="EMBL" id="AWB34559.1"/>
    </source>
</evidence>
<dbReference type="Gene3D" id="3.20.20.220">
    <property type="match status" value="1"/>
</dbReference>
<evidence type="ECO:0000256" key="6">
    <source>
        <dbReference type="ARBA" id="ARBA00022827"/>
    </source>
</evidence>
<dbReference type="PANTHER" id="PTHR45754:SF3">
    <property type="entry name" value="METHYLENETETRAHYDROFOLATE REDUCTASE (NADPH)"/>
    <property type="match status" value="1"/>
</dbReference>
<evidence type="ECO:0000256" key="10">
    <source>
        <dbReference type="ARBA" id="ARBA00034478"/>
    </source>
</evidence>
<dbReference type="GO" id="GO:0106312">
    <property type="term" value="F:methylenetetrahydrofolate reductase (NADH) activity"/>
    <property type="evidence" value="ECO:0007669"/>
    <property type="project" value="UniProtKB-EC"/>
</dbReference>
<evidence type="ECO:0000256" key="5">
    <source>
        <dbReference type="ARBA" id="ARBA00022630"/>
    </source>
</evidence>
<dbReference type="Proteomes" id="UP000244571">
    <property type="component" value="Chromosome"/>
</dbReference>
<dbReference type="UniPathway" id="UPA00193"/>
<dbReference type="EC" id="1.5.1.54" evidence="12"/>
<evidence type="ECO:0000256" key="8">
    <source>
        <dbReference type="ARBA" id="ARBA00023027"/>
    </source>
</evidence>
<comment type="similarity">
    <text evidence="3 12">Belongs to the methylenetetrahydrofolate reductase family.</text>
</comment>
<keyword evidence="4" id="KW-0028">Amino-acid biosynthesis</keyword>
<dbReference type="GO" id="GO:0009086">
    <property type="term" value="P:methionine biosynthetic process"/>
    <property type="evidence" value="ECO:0007669"/>
    <property type="project" value="UniProtKB-KW"/>
</dbReference>
<proteinExistence type="inferred from homology"/>
<dbReference type="EMBL" id="CP028901">
    <property type="protein sequence ID" value="AWB34559.1"/>
    <property type="molecule type" value="Genomic_DNA"/>
</dbReference>
<organism evidence="13 14">
    <name type="scientific">Orrella marina</name>
    <dbReference type="NCBI Taxonomy" id="2163011"/>
    <lineage>
        <taxon>Bacteria</taxon>
        <taxon>Pseudomonadati</taxon>
        <taxon>Pseudomonadota</taxon>
        <taxon>Betaproteobacteria</taxon>
        <taxon>Burkholderiales</taxon>
        <taxon>Alcaligenaceae</taxon>
        <taxon>Orrella</taxon>
    </lineage>
</organism>
<accession>A0A2R4XLF4</accession>
<dbReference type="OrthoDB" id="9812555at2"/>